<evidence type="ECO:0000313" key="2">
    <source>
        <dbReference type="Proteomes" id="UP000216605"/>
    </source>
</evidence>
<sequence length="130" mass="15364">MIRTIKNLSQGENFNIEMKVTPIKKENETFEFSNSMFLLEKNLLKIMDAKENILHPDAIISIRPKKLDRVKTTISKKNPFIYNIKGVFINEEKFIRLKLASVEYLLKKGEKYFVELNNNDFTSNRVFFIL</sequence>
<keyword evidence="2" id="KW-1185">Reference proteome</keyword>
<reference evidence="1 2" key="1">
    <citation type="submission" date="2017-07" db="EMBL/GenBank/DDBJ databases">
        <title>Flavobacterium cyanobacteriorum sp. nov., isolated from cyanobacterial aggregates in a eutrophic lake.</title>
        <authorList>
            <person name="Cai H."/>
        </authorList>
    </citation>
    <scope>NUCLEOTIDE SEQUENCE [LARGE SCALE GENOMIC DNA]</scope>
    <source>
        <strain evidence="1 2">TH021</strain>
    </source>
</reference>
<dbReference type="Proteomes" id="UP000216605">
    <property type="component" value="Unassembled WGS sequence"/>
</dbReference>
<comment type="caution">
    <text evidence="1">The sequence shown here is derived from an EMBL/GenBank/DDBJ whole genome shotgun (WGS) entry which is preliminary data.</text>
</comment>
<proteinExistence type="predicted"/>
<dbReference type="RefSeq" id="WP_094411391.1">
    <property type="nucleotide sequence ID" value="NZ_NOXV01000013.1"/>
</dbReference>
<protein>
    <submittedName>
        <fullName evidence="1">Uncharacterized protein</fullName>
    </submittedName>
</protein>
<dbReference type="AlphaFoldDB" id="A0A256A9J4"/>
<name>A0A256A9J4_9FLAO</name>
<accession>A0A256A9J4</accession>
<gene>
    <name evidence="1" type="ORF">CHU92_00095</name>
</gene>
<dbReference type="EMBL" id="NOXV01000013">
    <property type="protein sequence ID" value="OYQ50386.1"/>
    <property type="molecule type" value="Genomic_DNA"/>
</dbReference>
<evidence type="ECO:0000313" key="1">
    <source>
        <dbReference type="EMBL" id="OYQ50386.1"/>
    </source>
</evidence>
<organism evidence="1 2">
    <name type="scientific">Flavobacterium cyanobacteriorum</name>
    <dbReference type="NCBI Taxonomy" id="2022802"/>
    <lineage>
        <taxon>Bacteria</taxon>
        <taxon>Pseudomonadati</taxon>
        <taxon>Bacteroidota</taxon>
        <taxon>Flavobacteriia</taxon>
        <taxon>Flavobacteriales</taxon>
        <taxon>Flavobacteriaceae</taxon>
        <taxon>Flavobacterium</taxon>
    </lineage>
</organism>
<dbReference type="OrthoDB" id="9902595at2"/>